<evidence type="ECO:0000313" key="2">
    <source>
        <dbReference type="Proteomes" id="UP001320706"/>
    </source>
</evidence>
<dbReference type="EMBL" id="JAMKPW020000017">
    <property type="protein sequence ID" value="KAK8209048.1"/>
    <property type="molecule type" value="Genomic_DNA"/>
</dbReference>
<evidence type="ECO:0000313" key="1">
    <source>
        <dbReference type="EMBL" id="KAK8209048.1"/>
    </source>
</evidence>
<protein>
    <submittedName>
        <fullName evidence="1">Uncharacterized protein</fullName>
    </submittedName>
</protein>
<organism evidence="1 2">
    <name type="scientific">Zalaria obscura</name>
    <dbReference type="NCBI Taxonomy" id="2024903"/>
    <lineage>
        <taxon>Eukaryota</taxon>
        <taxon>Fungi</taxon>
        <taxon>Dikarya</taxon>
        <taxon>Ascomycota</taxon>
        <taxon>Pezizomycotina</taxon>
        <taxon>Dothideomycetes</taxon>
        <taxon>Dothideomycetidae</taxon>
        <taxon>Dothideales</taxon>
        <taxon>Zalariaceae</taxon>
        <taxon>Zalaria</taxon>
    </lineage>
</organism>
<keyword evidence="2" id="KW-1185">Reference proteome</keyword>
<gene>
    <name evidence="1" type="ORF">M8818_003741</name>
</gene>
<accession>A0ACC3SHN2</accession>
<sequence length="311" mass="32746">MASALVNVTSSPAARAVKQAVTPSSPVSLPRLPGSSTPAQPAPSTPLSQSQKPGTWRHPRFDEIARRQNATVFNNDNIKRILYNAGLLVTTLPGLQLVRKTIPPNFLDSLLTQSRSTPTALLQLVSPLRPYDTYALLALQAFFLLNITMACLPLFRPADDLTDIPLTPSQRALLGLKPSATPLTPGDQYITPPRYERSSTPRSHASQQRASASPLSGRGSPGSLDRSTMAGGQRMGSGSPYGAGSPLAQKVLGGSGKRLSFGGGASPLGQSWDGIEKPATPTGAGKASVGLNSKWLYERGRGSPNGRGLFS</sequence>
<name>A0ACC3SHN2_9PEZI</name>
<dbReference type="Proteomes" id="UP001320706">
    <property type="component" value="Unassembled WGS sequence"/>
</dbReference>
<reference evidence="1" key="1">
    <citation type="submission" date="2024-02" db="EMBL/GenBank/DDBJ databases">
        <title>Metagenome Assembled Genome of Zalaria obscura JY119.</title>
        <authorList>
            <person name="Vighnesh L."/>
            <person name="Jagadeeshwari U."/>
            <person name="Venkata Ramana C."/>
            <person name="Sasikala C."/>
        </authorList>
    </citation>
    <scope>NUCLEOTIDE SEQUENCE</scope>
    <source>
        <strain evidence="1">JY119</strain>
    </source>
</reference>
<comment type="caution">
    <text evidence="1">The sequence shown here is derived from an EMBL/GenBank/DDBJ whole genome shotgun (WGS) entry which is preliminary data.</text>
</comment>
<proteinExistence type="predicted"/>